<name>A0A165FT94_XYLHT</name>
<protein>
    <submittedName>
        <fullName evidence="4">Cell wall assembly and cell proliferation coordinating protein</fullName>
    </submittedName>
</protein>
<dbReference type="RefSeq" id="XP_018186904.1">
    <property type="nucleotide sequence ID" value="XM_018329482.1"/>
</dbReference>
<evidence type="ECO:0000256" key="2">
    <source>
        <dbReference type="SAM" id="MobiDB-lite"/>
    </source>
</evidence>
<reference evidence="4 5" key="1">
    <citation type="journal article" date="2016" name="Fungal Biol.">
        <title>The genome of Xylona heveae provides a window into fungal endophytism.</title>
        <authorList>
            <person name="Gazis R."/>
            <person name="Kuo A."/>
            <person name="Riley R."/>
            <person name="LaButti K."/>
            <person name="Lipzen A."/>
            <person name="Lin J."/>
            <person name="Amirebrahimi M."/>
            <person name="Hesse C.N."/>
            <person name="Spatafora J.W."/>
            <person name="Henrissat B."/>
            <person name="Hainaut M."/>
            <person name="Grigoriev I.V."/>
            <person name="Hibbett D.S."/>
        </authorList>
    </citation>
    <scope>NUCLEOTIDE SEQUENCE [LARGE SCALE GENOMIC DNA]</scope>
    <source>
        <strain evidence="4 5">TC161</strain>
    </source>
</reference>
<feature type="compositionally biased region" description="Polar residues" evidence="2">
    <location>
        <begin position="412"/>
        <end position="442"/>
    </location>
</feature>
<dbReference type="GO" id="GO:0043332">
    <property type="term" value="C:mating projection tip"/>
    <property type="evidence" value="ECO:0007669"/>
    <property type="project" value="TreeGrafter"/>
</dbReference>
<dbReference type="Gene3D" id="3.40.1580.10">
    <property type="entry name" value="SMI1/KNR4-like"/>
    <property type="match status" value="1"/>
</dbReference>
<evidence type="ECO:0000259" key="3">
    <source>
        <dbReference type="SMART" id="SM00860"/>
    </source>
</evidence>
<feature type="region of interest" description="Disordered" evidence="2">
    <location>
        <begin position="492"/>
        <end position="557"/>
    </location>
</feature>
<dbReference type="InterPro" id="IPR051873">
    <property type="entry name" value="KNR4/SMI1_regulator"/>
</dbReference>
<proteinExistence type="inferred from homology"/>
<dbReference type="InParanoid" id="A0A165FT94"/>
<feature type="compositionally biased region" description="Basic residues" evidence="2">
    <location>
        <begin position="381"/>
        <end position="392"/>
    </location>
</feature>
<keyword evidence="5" id="KW-1185">Reference proteome</keyword>
<organism evidence="4 5">
    <name type="scientific">Xylona heveae (strain CBS 132557 / TC161)</name>
    <dbReference type="NCBI Taxonomy" id="1328760"/>
    <lineage>
        <taxon>Eukaryota</taxon>
        <taxon>Fungi</taxon>
        <taxon>Dikarya</taxon>
        <taxon>Ascomycota</taxon>
        <taxon>Pezizomycotina</taxon>
        <taxon>Xylonomycetes</taxon>
        <taxon>Xylonales</taxon>
        <taxon>Xylonaceae</taxon>
        <taxon>Xylona</taxon>
    </lineage>
</organism>
<dbReference type="PANTHER" id="PTHR47432">
    <property type="entry name" value="CELL WALL ASSEMBLY REGULATOR SMI1"/>
    <property type="match status" value="1"/>
</dbReference>
<dbReference type="SMART" id="SM00860">
    <property type="entry name" value="SMI1_KNR4"/>
    <property type="match status" value="1"/>
</dbReference>
<feature type="region of interest" description="Disordered" evidence="2">
    <location>
        <begin position="380"/>
        <end position="479"/>
    </location>
</feature>
<evidence type="ECO:0000313" key="4">
    <source>
        <dbReference type="EMBL" id="KZF21349.1"/>
    </source>
</evidence>
<dbReference type="EMBL" id="KV407461">
    <property type="protein sequence ID" value="KZF21349.1"/>
    <property type="molecule type" value="Genomic_DNA"/>
</dbReference>
<dbReference type="Proteomes" id="UP000076632">
    <property type="component" value="Unassembled WGS sequence"/>
</dbReference>
<dbReference type="Pfam" id="PF09346">
    <property type="entry name" value="SMI1_KNR4"/>
    <property type="match status" value="1"/>
</dbReference>
<comment type="similarity">
    <text evidence="1">Belongs to the KNR4/SMI1 family.</text>
</comment>
<dbReference type="OMA" id="ESLMVHD"/>
<dbReference type="InterPro" id="IPR018958">
    <property type="entry name" value="Knr4/Smi1-like_dom"/>
</dbReference>
<dbReference type="OrthoDB" id="2305498at2759"/>
<dbReference type="PANTHER" id="PTHR47432:SF1">
    <property type="entry name" value="CELL WALL ASSEMBLY REGULATOR SMI1"/>
    <property type="match status" value="1"/>
</dbReference>
<dbReference type="InterPro" id="IPR037883">
    <property type="entry name" value="Knr4/Smi1-like_sf"/>
</dbReference>
<feature type="region of interest" description="Disordered" evidence="2">
    <location>
        <begin position="236"/>
        <end position="257"/>
    </location>
</feature>
<dbReference type="AlphaFoldDB" id="A0A165FT94"/>
<accession>A0A165FT94</accession>
<evidence type="ECO:0000313" key="5">
    <source>
        <dbReference type="Proteomes" id="UP000076632"/>
    </source>
</evidence>
<dbReference type="PIRSF" id="PIRSF017023">
    <property type="entry name" value="KNR4"/>
    <property type="match status" value="1"/>
</dbReference>
<feature type="compositionally biased region" description="Basic and acidic residues" evidence="2">
    <location>
        <begin position="547"/>
        <end position="557"/>
    </location>
</feature>
<sequence>MASNLMSSWKTFWHTMTSYDRHASHDSPYRTGQHVPLAQSRHAPLTSVATSAIESRADLNSPYPDDNMRAAPSATPFYGASNGFAPTSSSPYSPGMRSSSATQLKGAETLDGAATGEIPMQNFQDGLPPPPPVTHSWRRIDRWVEDNYQELFDQVCEGCTQNDLNELEHELDCSLPMDVRESLQIHDGQERGGMPTGLLFGCMLLDCEEIVHEWRNWRTVADEFLSSAPYRHPQPPVKAFGGASSSSSSQAPVQQGPNPLWRQELLEKQDSQPPRAVQKAYVHPAWIPLARDWGGNNIAVDLAPGPAGQWGQIIIFGRDYDCKYVIARSWAAFLAMVADDLGSEKVFVHEETQELKLREFDRPGVEPAYLDILRWRVDQKHGRRPPPSKRRAGPPVNTQNGGVPHNGPSPYGSPTMSARSDSPQRFPSTSLSAMSPKTQGARTSPLARVAEELPAPVTVHTGGNANDDPTATETAASERAGKLVEIATPQLSGSDAADDEAALKGPKGMTEPSANSLANTDDETPTVGEVTGLGVQGVTEPANSTKAEAEELKNVEI</sequence>
<dbReference type="STRING" id="1328760.A0A165FT94"/>
<feature type="domain" description="Knr4/Smi1-like" evidence="3">
    <location>
        <begin position="158"/>
        <end position="336"/>
    </location>
</feature>
<gene>
    <name evidence="4" type="ORF">L228DRAFT_170907</name>
</gene>
<dbReference type="SUPFAM" id="SSF160631">
    <property type="entry name" value="SMI1/KNR4-like"/>
    <property type="match status" value="1"/>
</dbReference>
<feature type="compositionally biased region" description="Polar residues" evidence="2">
    <location>
        <begin position="461"/>
        <end position="475"/>
    </location>
</feature>
<dbReference type="GeneID" id="28894619"/>
<dbReference type="GO" id="GO:0070880">
    <property type="term" value="P:fungal-type cell wall beta-glucan biosynthetic process"/>
    <property type="evidence" value="ECO:0007669"/>
    <property type="project" value="TreeGrafter"/>
</dbReference>
<dbReference type="InterPro" id="IPR009203">
    <property type="entry name" value="Knr4/Smi1"/>
</dbReference>
<evidence type="ECO:0000256" key="1">
    <source>
        <dbReference type="ARBA" id="ARBA00005303"/>
    </source>
</evidence>
<feature type="region of interest" description="Disordered" evidence="2">
    <location>
        <begin position="22"/>
        <end position="42"/>
    </location>
</feature>